<dbReference type="PROSITE" id="PS50928">
    <property type="entry name" value="ABC_TM1"/>
    <property type="match status" value="1"/>
</dbReference>
<keyword evidence="3" id="KW-1003">Cell membrane</keyword>
<gene>
    <name evidence="9" type="ORF">SM124_16345</name>
</gene>
<evidence type="ECO:0000256" key="2">
    <source>
        <dbReference type="ARBA" id="ARBA00022448"/>
    </source>
</evidence>
<keyword evidence="5 7" id="KW-1133">Transmembrane helix</keyword>
<dbReference type="Gene3D" id="1.10.3720.10">
    <property type="entry name" value="MetI-like"/>
    <property type="match status" value="1"/>
</dbReference>
<dbReference type="PANTHER" id="PTHR30193">
    <property type="entry name" value="ABC TRANSPORTER PERMEASE PROTEIN"/>
    <property type="match status" value="1"/>
</dbReference>
<feature type="transmembrane region" description="Helical" evidence="7">
    <location>
        <begin position="103"/>
        <end position="122"/>
    </location>
</feature>
<keyword evidence="4 7" id="KW-0812">Transmembrane</keyword>
<evidence type="ECO:0000313" key="9">
    <source>
        <dbReference type="EMBL" id="MDZ5473289.1"/>
    </source>
</evidence>
<dbReference type="CDD" id="cd06261">
    <property type="entry name" value="TM_PBP2"/>
    <property type="match status" value="1"/>
</dbReference>
<evidence type="ECO:0000256" key="7">
    <source>
        <dbReference type="RuleBase" id="RU363032"/>
    </source>
</evidence>
<reference evidence="9 10" key="1">
    <citation type="submission" date="2023-11" db="EMBL/GenBank/DDBJ databases">
        <title>Bacillus jintuensis, isolated from a mudflat on the Beibu Gulf coast.</title>
        <authorList>
            <person name="Li M."/>
        </authorList>
    </citation>
    <scope>NUCLEOTIDE SEQUENCE [LARGE SCALE GENOMIC DNA]</scope>
    <source>
        <strain evidence="9 10">31A1R</strain>
    </source>
</reference>
<dbReference type="InterPro" id="IPR051393">
    <property type="entry name" value="ABC_transporter_permease"/>
</dbReference>
<evidence type="ECO:0000256" key="4">
    <source>
        <dbReference type="ARBA" id="ARBA00022692"/>
    </source>
</evidence>
<dbReference type="EMBL" id="JAXOFX010000012">
    <property type="protein sequence ID" value="MDZ5473289.1"/>
    <property type="molecule type" value="Genomic_DNA"/>
</dbReference>
<evidence type="ECO:0000256" key="1">
    <source>
        <dbReference type="ARBA" id="ARBA00004651"/>
    </source>
</evidence>
<evidence type="ECO:0000256" key="6">
    <source>
        <dbReference type="ARBA" id="ARBA00023136"/>
    </source>
</evidence>
<sequence>MKTNVQAWLLFLPSLIFLLMFTFYPVLQTIYLSFFRADLAIPDPFFVGLENYQQLKEDAVFWKVMKNTFWFVFTTVPISMILALAMALFVNRAIRGTGWLKTAFFYPTVIPMIAVANIWLFIYTPGYGMMSQILDVFGFQDINWLGTANTVLPAMIIMAIWKEAGFFMVFYLAGLQSISKELYESASIDGASSWYTLRKITLPLLMPTTLFVSIIAVINTIKLVDHIAIMTKGGPDNASNLLLYYIYETAFNFWNEGMAATLTVVMLVILLIVAIIQIFFVDKKIHYS</sequence>
<feature type="transmembrane region" description="Helical" evidence="7">
    <location>
        <begin position="7"/>
        <end position="27"/>
    </location>
</feature>
<dbReference type="InterPro" id="IPR035906">
    <property type="entry name" value="MetI-like_sf"/>
</dbReference>
<evidence type="ECO:0000259" key="8">
    <source>
        <dbReference type="PROSITE" id="PS50928"/>
    </source>
</evidence>
<evidence type="ECO:0000256" key="5">
    <source>
        <dbReference type="ARBA" id="ARBA00022989"/>
    </source>
</evidence>
<dbReference type="SUPFAM" id="SSF161098">
    <property type="entry name" value="MetI-like"/>
    <property type="match status" value="1"/>
</dbReference>
<feature type="transmembrane region" description="Helical" evidence="7">
    <location>
        <begin position="69"/>
        <end position="91"/>
    </location>
</feature>
<feature type="transmembrane region" description="Helical" evidence="7">
    <location>
        <begin position="258"/>
        <end position="281"/>
    </location>
</feature>
<comment type="caution">
    <text evidence="9">The sequence shown here is derived from an EMBL/GenBank/DDBJ whole genome shotgun (WGS) entry which is preliminary data.</text>
</comment>
<protein>
    <submittedName>
        <fullName evidence="9">Sugar ABC transporter permease</fullName>
    </submittedName>
</protein>
<keyword evidence="10" id="KW-1185">Reference proteome</keyword>
<dbReference type="InterPro" id="IPR000515">
    <property type="entry name" value="MetI-like"/>
</dbReference>
<evidence type="ECO:0000313" key="10">
    <source>
        <dbReference type="Proteomes" id="UP001290455"/>
    </source>
</evidence>
<keyword evidence="2 7" id="KW-0813">Transport</keyword>
<dbReference type="Pfam" id="PF00528">
    <property type="entry name" value="BPD_transp_1"/>
    <property type="match status" value="1"/>
</dbReference>
<dbReference type="PANTHER" id="PTHR30193:SF37">
    <property type="entry name" value="INNER MEMBRANE ABC TRANSPORTER PERMEASE PROTEIN YCJO"/>
    <property type="match status" value="1"/>
</dbReference>
<dbReference type="Proteomes" id="UP001290455">
    <property type="component" value="Unassembled WGS sequence"/>
</dbReference>
<comment type="subcellular location">
    <subcellularLocation>
        <location evidence="1 7">Cell membrane</location>
        <topology evidence="1 7">Multi-pass membrane protein</topology>
    </subcellularLocation>
</comment>
<feature type="domain" description="ABC transmembrane type-1" evidence="8">
    <location>
        <begin position="65"/>
        <end position="277"/>
    </location>
</feature>
<accession>A0ABU5J1L8</accession>
<name>A0ABU5J1L8_9BACI</name>
<feature type="transmembrane region" description="Helical" evidence="7">
    <location>
        <begin position="202"/>
        <end position="221"/>
    </location>
</feature>
<evidence type="ECO:0000256" key="3">
    <source>
        <dbReference type="ARBA" id="ARBA00022475"/>
    </source>
</evidence>
<keyword evidence="6 7" id="KW-0472">Membrane</keyword>
<comment type="similarity">
    <text evidence="7">Belongs to the binding-protein-dependent transport system permease family.</text>
</comment>
<organism evidence="9 10">
    <name type="scientific">Robertmurraya mangrovi</name>
    <dbReference type="NCBI Taxonomy" id="3098077"/>
    <lineage>
        <taxon>Bacteria</taxon>
        <taxon>Bacillati</taxon>
        <taxon>Bacillota</taxon>
        <taxon>Bacilli</taxon>
        <taxon>Bacillales</taxon>
        <taxon>Bacillaceae</taxon>
        <taxon>Robertmurraya</taxon>
    </lineage>
</organism>
<dbReference type="RefSeq" id="WP_322447673.1">
    <property type="nucleotide sequence ID" value="NZ_JAXOFX010000012.1"/>
</dbReference>
<proteinExistence type="inferred from homology"/>